<reference evidence="15 16" key="2">
    <citation type="submission" date="2013-12" db="EMBL/GenBank/DDBJ databases">
        <authorList>
            <person name="Yu Y."/>
            <person name="Lee S."/>
            <person name="de Baynast K."/>
            <person name="Wissotski M."/>
            <person name="Liu L."/>
            <person name="Talag J."/>
            <person name="Goicoechea J."/>
            <person name="Angelova A."/>
            <person name="Jetty R."/>
            <person name="Kudrna D."/>
            <person name="Golser W."/>
            <person name="Rivera L."/>
            <person name="Zhang J."/>
            <person name="Wing R."/>
        </authorList>
    </citation>
    <scope>NUCLEOTIDE SEQUENCE</scope>
</reference>
<dbReference type="Gene3D" id="1.10.20.10">
    <property type="entry name" value="Histone, subunit A"/>
    <property type="match status" value="1"/>
</dbReference>
<dbReference type="SUPFAM" id="SSF58038">
    <property type="entry name" value="SNARE fusion complex"/>
    <property type="match status" value="1"/>
</dbReference>
<dbReference type="GO" id="GO:0006888">
    <property type="term" value="P:endoplasmic reticulum to Golgi vesicle-mediated transport"/>
    <property type="evidence" value="ECO:0007669"/>
    <property type="project" value="TreeGrafter"/>
</dbReference>
<dbReference type="Proteomes" id="UP000032180">
    <property type="component" value="Chromosome 1"/>
</dbReference>
<dbReference type="AlphaFoldDB" id="A0A0D9V865"/>
<evidence type="ECO:0000256" key="2">
    <source>
        <dbReference type="ARBA" id="ARBA00008025"/>
    </source>
</evidence>
<evidence type="ECO:0000259" key="13">
    <source>
        <dbReference type="PROSITE" id="PS50859"/>
    </source>
</evidence>
<reference evidence="15" key="3">
    <citation type="submission" date="2015-04" db="UniProtKB">
        <authorList>
            <consortium name="EnsemblPlants"/>
        </authorList>
    </citation>
    <scope>IDENTIFICATION</scope>
</reference>
<dbReference type="InterPro" id="IPR001388">
    <property type="entry name" value="Synaptobrevin-like"/>
</dbReference>
<comment type="similarity">
    <text evidence="2">Belongs to the synaptobrevin family.</text>
</comment>
<dbReference type="PANTHER" id="PTHR45806">
    <property type="entry name" value="SYNAPTOBREVIN HOMOLOG YKT6"/>
    <property type="match status" value="1"/>
</dbReference>
<evidence type="ECO:0000256" key="9">
    <source>
        <dbReference type="ARBA" id="ARBA00023289"/>
    </source>
</evidence>
<dbReference type="SMART" id="SM00428">
    <property type="entry name" value="H3"/>
    <property type="match status" value="1"/>
</dbReference>
<dbReference type="GO" id="GO:0000786">
    <property type="term" value="C:nucleosome"/>
    <property type="evidence" value="ECO:0007669"/>
    <property type="project" value="InterPro"/>
</dbReference>
<dbReference type="GO" id="GO:0046982">
    <property type="term" value="F:protein heterodimerization activity"/>
    <property type="evidence" value="ECO:0007669"/>
    <property type="project" value="InterPro"/>
</dbReference>
<keyword evidence="5" id="KW-0488">Methylation</keyword>
<keyword evidence="8" id="KW-0449">Lipoprotein</keyword>
<dbReference type="Pfam" id="PF00957">
    <property type="entry name" value="Synaptobrevin"/>
    <property type="match status" value="1"/>
</dbReference>
<comment type="similarity">
    <text evidence="3">Belongs to the histone H3 family.</text>
</comment>
<dbReference type="HOGENOM" id="CLU_056638_0_0_1"/>
<organism evidence="15 16">
    <name type="scientific">Leersia perrieri</name>
    <dbReference type="NCBI Taxonomy" id="77586"/>
    <lineage>
        <taxon>Eukaryota</taxon>
        <taxon>Viridiplantae</taxon>
        <taxon>Streptophyta</taxon>
        <taxon>Embryophyta</taxon>
        <taxon>Tracheophyta</taxon>
        <taxon>Spermatophyta</taxon>
        <taxon>Magnoliopsida</taxon>
        <taxon>Liliopsida</taxon>
        <taxon>Poales</taxon>
        <taxon>Poaceae</taxon>
        <taxon>BOP clade</taxon>
        <taxon>Oryzoideae</taxon>
        <taxon>Oryzeae</taxon>
        <taxon>Oryzinae</taxon>
        <taxon>Leersia</taxon>
    </lineage>
</organism>
<dbReference type="SUPFAM" id="SSF64356">
    <property type="entry name" value="SNARE-like"/>
    <property type="match status" value="1"/>
</dbReference>
<dbReference type="PROSITE" id="PS00322">
    <property type="entry name" value="HISTONE_H3_1"/>
    <property type="match status" value="1"/>
</dbReference>
<dbReference type="EnsemblPlants" id="LPERR01G32990.2">
    <property type="protein sequence ID" value="LPERR01G32990.2"/>
    <property type="gene ID" value="LPERR01G32990"/>
</dbReference>
<dbReference type="InterPro" id="IPR010908">
    <property type="entry name" value="Longin_dom"/>
</dbReference>
<comment type="subcellular location">
    <subcellularLocation>
        <location evidence="1">Chromosome</location>
    </subcellularLocation>
    <subcellularLocation>
        <location evidence="10">Endomembrane system</location>
        <topology evidence="10">Lipid-anchor</topology>
        <orientation evidence="10">Cytoplasmic side</orientation>
    </subcellularLocation>
</comment>
<evidence type="ECO:0000256" key="6">
    <source>
        <dbReference type="ARBA" id="ARBA00023136"/>
    </source>
</evidence>
<evidence type="ECO:0000313" key="15">
    <source>
        <dbReference type="EnsemblPlants" id="LPERR01G32990.1"/>
    </source>
</evidence>
<feature type="region of interest" description="Disordered" evidence="12">
    <location>
        <begin position="1"/>
        <end position="40"/>
    </location>
</feature>
<dbReference type="Gene3D" id="3.30.450.50">
    <property type="entry name" value="Longin domain"/>
    <property type="match status" value="1"/>
</dbReference>
<dbReference type="InterPro" id="IPR042855">
    <property type="entry name" value="V_SNARE_CC"/>
</dbReference>
<dbReference type="GO" id="GO:0016020">
    <property type="term" value="C:membrane"/>
    <property type="evidence" value="ECO:0007669"/>
    <property type="project" value="InterPro"/>
</dbReference>
<evidence type="ECO:0000256" key="1">
    <source>
        <dbReference type="ARBA" id="ARBA00004286"/>
    </source>
</evidence>
<dbReference type="InterPro" id="IPR009072">
    <property type="entry name" value="Histone-fold"/>
</dbReference>
<evidence type="ECO:0000256" key="4">
    <source>
        <dbReference type="ARBA" id="ARBA00022454"/>
    </source>
</evidence>
<dbReference type="GO" id="GO:0003677">
    <property type="term" value="F:DNA binding"/>
    <property type="evidence" value="ECO:0007669"/>
    <property type="project" value="InterPro"/>
</dbReference>
<dbReference type="Gramene" id="LPERR01G32990.2">
    <property type="protein sequence ID" value="LPERR01G32990.2"/>
    <property type="gene ID" value="LPERR01G32990"/>
</dbReference>
<dbReference type="PROSITE" id="PS50892">
    <property type="entry name" value="V_SNARE"/>
    <property type="match status" value="1"/>
</dbReference>
<keyword evidence="11" id="KW-0175">Coiled coil</keyword>
<protein>
    <submittedName>
        <fullName evidence="15">Uncharacterized protein</fullName>
    </submittedName>
</protein>
<evidence type="ECO:0000256" key="7">
    <source>
        <dbReference type="ARBA" id="ARBA00023139"/>
    </source>
</evidence>
<dbReference type="PROSITE" id="PS00959">
    <property type="entry name" value="HISTONE_H3_2"/>
    <property type="match status" value="1"/>
</dbReference>
<dbReference type="EnsemblPlants" id="LPERR01G32990.1">
    <property type="protein sequence ID" value="LPERR01G32990.1"/>
    <property type="gene ID" value="LPERR01G32990"/>
</dbReference>
<dbReference type="SMART" id="SM01270">
    <property type="entry name" value="Longin"/>
    <property type="match status" value="1"/>
</dbReference>
<evidence type="ECO:0000313" key="16">
    <source>
        <dbReference type="Proteomes" id="UP000032180"/>
    </source>
</evidence>
<evidence type="ECO:0000256" key="11">
    <source>
        <dbReference type="PROSITE-ProRule" id="PRU00290"/>
    </source>
</evidence>
<dbReference type="Pfam" id="PF13774">
    <property type="entry name" value="Longin"/>
    <property type="match status" value="1"/>
</dbReference>
<dbReference type="GO" id="GO:0005794">
    <property type="term" value="C:Golgi apparatus"/>
    <property type="evidence" value="ECO:0007669"/>
    <property type="project" value="TreeGrafter"/>
</dbReference>
<dbReference type="FunFam" id="1.10.20.10:FF:000001">
    <property type="entry name" value="Histone H3"/>
    <property type="match status" value="1"/>
</dbReference>
<sequence length="406" mass="44860">MARTKQTARKSTGGKAPRKQLATKAARKSAPATGGVKKPHRFRPGTVALREIRKYQKSTELLIRKLPFQRLVREIAQDFKTDLRFQSSAVAALQEAAEAYLVGLFEDTNLCAIHAKRVFKMFLYSKKSLRFVFVVVLRLVQMNGAGICEIGGAVDLAPSAEMKITALLVLKPTSSGAGGSSSSASAGGGSGGPEAVVLANATDVSHFGFFQRSAAREFIVFVARTVAQRTQPGQRQSVQHEEYKVHSHNRNGLCVVAFMDDHYPVRSAFSLLNKVLDEYQKAFGDSWKAATKDATDSAQQWPFLTDALTKFQDPAEADKLMKIQRDLDETKIILHKTIESVLQRGERLDSLVEKSSDLSAASQKPTDTVVFYCKINCRKACPSIKDRQNCYSLVIKKLRGFMFKSD</sequence>
<dbReference type="GO" id="GO:0030527">
    <property type="term" value="F:structural constituent of chromatin"/>
    <property type="evidence" value="ECO:0007669"/>
    <property type="project" value="InterPro"/>
</dbReference>
<keyword evidence="7" id="KW-0564">Palmitate</keyword>
<accession>A0A0D9V865</accession>
<dbReference type="eggNOG" id="KOG1745">
    <property type="taxonomic scope" value="Eukaryota"/>
</dbReference>
<dbReference type="InterPro" id="IPR007125">
    <property type="entry name" value="H2A/H2B/H3"/>
</dbReference>
<dbReference type="SUPFAM" id="SSF47113">
    <property type="entry name" value="Histone-fold"/>
    <property type="match status" value="1"/>
</dbReference>
<proteinExistence type="inferred from homology"/>
<dbReference type="CDD" id="cd22911">
    <property type="entry name" value="HFD_H3"/>
    <property type="match status" value="1"/>
</dbReference>
<dbReference type="InterPro" id="IPR000164">
    <property type="entry name" value="Histone_H3/CENP-A"/>
</dbReference>
<dbReference type="PROSITE" id="PS50859">
    <property type="entry name" value="LONGIN"/>
    <property type="match status" value="1"/>
</dbReference>
<dbReference type="Pfam" id="PF00125">
    <property type="entry name" value="Histone"/>
    <property type="match status" value="1"/>
</dbReference>
<dbReference type="Gramene" id="LPERR01G32990.1">
    <property type="protein sequence ID" value="LPERR01G32990.1"/>
    <property type="gene ID" value="LPERR01G32990"/>
</dbReference>
<evidence type="ECO:0000256" key="12">
    <source>
        <dbReference type="SAM" id="MobiDB-lite"/>
    </source>
</evidence>
<evidence type="ECO:0000256" key="8">
    <source>
        <dbReference type="ARBA" id="ARBA00023288"/>
    </source>
</evidence>
<dbReference type="InterPro" id="IPR011012">
    <property type="entry name" value="Longin-like_dom_sf"/>
</dbReference>
<reference evidence="15 16" key="1">
    <citation type="submission" date="2012-08" db="EMBL/GenBank/DDBJ databases">
        <title>Oryza genome evolution.</title>
        <authorList>
            <person name="Wing R.A."/>
        </authorList>
    </citation>
    <scope>NUCLEOTIDE SEQUENCE</scope>
</reference>
<evidence type="ECO:0000259" key="14">
    <source>
        <dbReference type="PROSITE" id="PS50892"/>
    </source>
</evidence>
<keyword evidence="4" id="KW-0158">Chromosome</keyword>
<keyword evidence="16" id="KW-1185">Reference proteome</keyword>
<evidence type="ECO:0000256" key="5">
    <source>
        <dbReference type="ARBA" id="ARBA00022481"/>
    </source>
</evidence>
<dbReference type="PRINTS" id="PR00622">
    <property type="entry name" value="HISTONEH3"/>
</dbReference>
<keyword evidence="9" id="KW-0636">Prenylation</keyword>
<dbReference type="eggNOG" id="KOG0861">
    <property type="taxonomic scope" value="Eukaryota"/>
</dbReference>
<dbReference type="PANTHER" id="PTHR45806:SF1">
    <property type="entry name" value="SYNAPTOBREVIN HOMOLOG YKT6"/>
    <property type="match status" value="1"/>
</dbReference>
<evidence type="ECO:0000256" key="10">
    <source>
        <dbReference type="ARBA" id="ARBA00046278"/>
    </source>
</evidence>
<evidence type="ECO:0000256" key="3">
    <source>
        <dbReference type="ARBA" id="ARBA00010343"/>
    </source>
</evidence>
<name>A0A0D9V865_9ORYZ</name>
<feature type="domain" description="Longin" evidence="13">
    <location>
        <begin position="168"/>
        <end position="305"/>
    </location>
</feature>
<feature type="domain" description="V-SNARE coiled-coil homology" evidence="14">
    <location>
        <begin position="319"/>
        <end position="387"/>
    </location>
</feature>
<dbReference type="PROSITE" id="PS00417">
    <property type="entry name" value="SYNAPTOBREVIN"/>
    <property type="match status" value="1"/>
</dbReference>
<dbReference type="STRING" id="77586.A0A0D9V865"/>
<dbReference type="GO" id="GO:0005484">
    <property type="term" value="F:SNAP receptor activity"/>
    <property type="evidence" value="ECO:0007669"/>
    <property type="project" value="TreeGrafter"/>
</dbReference>
<dbReference type="CDD" id="cd14824">
    <property type="entry name" value="Longin"/>
    <property type="match status" value="1"/>
</dbReference>
<dbReference type="GO" id="GO:0005654">
    <property type="term" value="C:nucleoplasm"/>
    <property type="evidence" value="ECO:0007669"/>
    <property type="project" value="UniProtKB-ARBA"/>
</dbReference>
<keyword evidence="6" id="KW-0472">Membrane</keyword>
<dbReference type="Gene3D" id="1.20.5.110">
    <property type="match status" value="1"/>
</dbReference>